<dbReference type="GO" id="GO:0008360">
    <property type="term" value="P:regulation of cell shape"/>
    <property type="evidence" value="ECO:0007669"/>
    <property type="project" value="UniProtKB-UniRule"/>
</dbReference>
<gene>
    <name evidence="3" type="ORF">GWA01_10040</name>
</gene>
<dbReference type="GO" id="GO:0009252">
    <property type="term" value="P:peptidoglycan biosynthetic process"/>
    <property type="evidence" value="ECO:0007669"/>
    <property type="project" value="UniProtKB-KW"/>
</dbReference>
<keyword evidence="1" id="KW-0573">Peptidoglycan synthesis</keyword>
<dbReference type="OrthoDB" id="9804204at2"/>
<proteinExistence type="predicted"/>
<reference evidence="3 4" key="1">
    <citation type="submission" date="2019-07" db="EMBL/GenBank/DDBJ databases">
        <title>Whole genome shotgun sequence of Gluconobacter wancherniae NBRC 103581.</title>
        <authorList>
            <person name="Hosoyama A."/>
            <person name="Uohara A."/>
            <person name="Ohji S."/>
            <person name="Ichikawa N."/>
        </authorList>
    </citation>
    <scope>NUCLEOTIDE SEQUENCE [LARGE SCALE GENOMIC DNA]</scope>
    <source>
        <strain evidence="3 4">NBRC 103581</strain>
    </source>
</reference>
<dbReference type="EMBL" id="BJUZ01000001">
    <property type="protein sequence ID" value="GEK93234.1"/>
    <property type="molecule type" value="Genomic_DNA"/>
</dbReference>
<keyword evidence="4" id="KW-1185">Reference proteome</keyword>
<comment type="pathway">
    <text evidence="1">Cell wall biogenesis; peptidoglycan biosynthesis.</text>
</comment>
<dbReference type="GO" id="GO:0016740">
    <property type="term" value="F:transferase activity"/>
    <property type="evidence" value="ECO:0007669"/>
    <property type="project" value="InterPro"/>
</dbReference>
<sequence>MCKAVLRSVGQQRVLLFENRSFRAFIGESGVSSHKTEGDHATPVGTLPFRRILYRADRVARPVSSAGLPVEPIAPNDGWCDDPSHPEYNRAVTLPHPASCERMWRDDDAYDLCVVLGWNDMPPVPSAGSAIFFHLPPRRGVTEGCIAVDESDLRYLLENGVTEIVVEHP</sequence>
<dbReference type="GO" id="GO:0071555">
    <property type="term" value="P:cell wall organization"/>
    <property type="evidence" value="ECO:0007669"/>
    <property type="project" value="UniProtKB-UniRule"/>
</dbReference>
<organism evidence="3 4">
    <name type="scientific">Gluconobacter wancherniae NBRC 103581</name>
    <dbReference type="NCBI Taxonomy" id="656744"/>
    <lineage>
        <taxon>Bacteria</taxon>
        <taxon>Pseudomonadati</taxon>
        <taxon>Pseudomonadota</taxon>
        <taxon>Alphaproteobacteria</taxon>
        <taxon>Acetobacterales</taxon>
        <taxon>Acetobacteraceae</taxon>
        <taxon>Gluconobacter</taxon>
    </lineage>
</organism>
<accession>A0A511AYF3</accession>
<dbReference type="PROSITE" id="PS52029">
    <property type="entry name" value="LD_TPASE"/>
    <property type="match status" value="1"/>
</dbReference>
<keyword evidence="1" id="KW-0133">Cell shape</keyword>
<evidence type="ECO:0000259" key="2">
    <source>
        <dbReference type="PROSITE" id="PS52029"/>
    </source>
</evidence>
<dbReference type="AlphaFoldDB" id="A0A511AYF3"/>
<dbReference type="Proteomes" id="UP000321230">
    <property type="component" value="Unassembled WGS sequence"/>
</dbReference>
<protein>
    <recommendedName>
        <fullName evidence="2">L,D-TPase catalytic domain-containing protein</fullName>
    </recommendedName>
</protein>
<keyword evidence="1" id="KW-0961">Cell wall biogenesis/degradation</keyword>
<dbReference type="InterPro" id="IPR005490">
    <property type="entry name" value="LD_TPept_cat_dom"/>
</dbReference>
<comment type="caution">
    <text evidence="3">The sequence shown here is derived from an EMBL/GenBank/DDBJ whole genome shotgun (WGS) entry which is preliminary data.</text>
</comment>
<feature type="active site" description="Nucleophile" evidence="1">
    <location>
        <position position="145"/>
    </location>
</feature>
<dbReference type="Pfam" id="PF03734">
    <property type="entry name" value="YkuD"/>
    <property type="match status" value="1"/>
</dbReference>
<dbReference type="RefSeq" id="WP_146794605.1">
    <property type="nucleotide sequence ID" value="NZ_BARC01000011.1"/>
</dbReference>
<name>A0A511AYF3_9PROT</name>
<evidence type="ECO:0000313" key="3">
    <source>
        <dbReference type="EMBL" id="GEK93234.1"/>
    </source>
</evidence>
<evidence type="ECO:0000256" key="1">
    <source>
        <dbReference type="PROSITE-ProRule" id="PRU01373"/>
    </source>
</evidence>
<feature type="active site" description="Proton donor/acceptor" evidence="1">
    <location>
        <position position="134"/>
    </location>
</feature>
<feature type="domain" description="L,D-TPase catalytic" evidence="2">
    <location>
        <begin position="3"/>
        <end position="169"/>
    </location>
</feature>
<evidence type="ECO:0000313" key="4">
    <source>
        <dbReference type="Proteomes" id="UP000321230"/>
    </source>
</evidence>
<dbReference type="PANTHER" id="PTHR38589:SF1">
    <property type="entry name" value="BLR0621 PROTEIN"/>
    <property type="match status" value="1"/>
</dbReference>
<dbReference type="PANTHER" id="PTHR38589">
    <property type="entry name" value="BLR0621 PROTEIN"/>
    <property type="match status" value="1"/>
</dbReference>